<proteinExistence type="inferred from homology"/>
<dbReference type="HAMAP" id="MF_00984">
    <property type="entry name" value="SSB"/>
    <property type="match status" value="1"/>
</dbReference>
<dbReference type="Gene3D" id="2.40.50.140">
    <property type="entry name" value="Nucleic acid-binding proteins"/>
    <property type="match status" value="1"/>
</dbReference>
<dbReference type="PANTHER" id="PTHR10302:SF0">
    <property type="entry name" value="SINGLE-STRANDED DNA-BINDING PROTEIN, MITOCHONDRIAL"/>
    <property type="match status" value="1"/>
</dbReference>
<dbReference type="Pfam" id="PF00436">
    <property type="entry name" value="SSB"/>
    <property type="match status" value="1"/>
</dbReference>
<evidence type="ECO:0000256" key="1">
    <source>
        <dbReference type="ARBA" id="ARBA00023125"/>
    </source>
</evidence>
<comment type="subunit">
    <text evidence="2">Homotetramer.</text>
</comment>
<keyword evidence="5" id="KW-1185">Reference proteome</keyword>
<evidence type="ECO:0000256" key="3">
    <source>
        <dbReference type="RuleBase" id="RU000524"/>
    </source>
</evidence>
<dbReference type="PANTHER" id="PTHR10302">
    <property type="entry name" value="SINGLE-STRANDED DNA-BINDING PROTEIN"/>
    <property type="match status" value="1"/>
</dbReference>
<comment type="caution">
    <text evidence="4">The sequence shown here is derived from an EMBL/GenBank/DDBJ whole genome shotgun (WGS) entry which is preliminary data.</text>
</comment>
<dbReference type="AlphaFoldDB" id="A0A9W5VWA4"/>
<dbReference type="RefSeq" id="WP_016443821.1">
    <property type="nucleotide sequence ID" value="NZ_KE150266.1"/>
</dbReference>
<dbReference type="Proteomes" id="UP000014387">
    <property type="component" value="Unassembled WGS sequence"/>
</dbReference>
<dbReference type="NCBIfam" id="TIGR00621">
    <property type="entry name" value="ssb"/>
    <property type="match status" value="1"/>
</dbReference>
<comment type="caution">
    <text evidence="2">Lacks conserved residue(s) required for the propagation of feature annotation.</text>
</comment>
<evidence type="ECO:0000313" key="4">
    <source>
        <dbReference type="EMBL" id="EPD30709.1"/>
    </source>
</evidence>
<dbReference type="SUPFAM" id="SSF50249">
    <property type="entry name" value="Nucleic acid-binding proteins"/>
    <property type="match status" value="1"/>
</dbReference>
<accession>A0A9W5VWA4</accession>
<evidence type="ECO:0000313" key="5">
    <source>
        <dbReference type="Proteomes" id="UP000014387"/>
    </source>
</evidence>
<dbReference type="EMBL" id="AGWN01000001">
    <property type="protein sequence ID" value="EPD30709.1"/>
    <property type="molecule type" value="Genomic_DNA"/>
</dbReference>
<organism evidence="4 5">
    <name type="scientific">Gleimia europaea ACS-120-V-Col10b</name>
    <dbReference type="NCBI Taxonomy" id="883069"/>
    <lineage>
        <taxon>Bacteria</taxon>
        <taxon>Bacillati</taxon>
        <taxon>Actinomycetota</taxon>
        <taxon>Actinomycetes</taxon>
        <taxon>Actinomycetales</taxon>
        <taxon>Actinomycetaceae</taxon>
        <taxon>Gleimia</taxon>
    </lineage>
</organism>
<evidence type="ECO:0000256" key="2">
    <source>
        <dbReference type="HAMAP-Rule" id="MF_00984"/>
    </source>
</evidence>
<name>A0A9W5VWA4_9ACTO</name>
<dbReference type="InterPro" id="IPR012340">
    <property type="entry name" value="NA-bd_OB-fold"/>
</dbReference>
<dbReference type="InterPro" id="IPR011344">
    <property type="entry name" value="ssDNA-bd"/>
</dbReference>
<sequence length="159" mass="17195">MEDTWNSNTVVADSNTTVATVAVPTSSRLKTFSADAVNITVRGRLGSQIDLKTLPSGSKLARVRMAVTRRGRDDAGNWHDASTAWYTVKMWGQLAENAAQSLQKGQPVIVTGRLEVNEWSNPQSGSRGTELVITATTIGHDLGYGTASYSRSVREPTTR</sequence>
<dbReference type="OrthoDB" id="4427276at2"/>
<dbReference type="PROSITE" id="PS50935">
    <property type="entry name" value="SSB"/>
    <property type="match status" value="1"/>
</dbReference>
<dbReference type="GO" id="GO:0009295">
    <property type="term" value="C:nucleoid"/>
    <property type="evidence" value="ECO:0007669"/>
    <property type="project" value="TreeGrafter"/>
</dbReference>
<protein>
    <recommendedName>
        <fullName evidence="2 3">Single-stranded DNA-binding protein</fullName>
        <shortName evidence="2">SSB</shortName>
    </recommendedName>
</protein>
<dbReference type="GO" id="GO:0003697">
    <property type="term" value="F:single-stranded DNA binding"/>
    <property type="evidence" value="ECO:0007669"/>
    <property type="project" value="UniProtKB-UniRule"/>
</dbReference>
<dbReference type="GO" id="GO:0006260">
    <property type="term" value="P:DNA replication"/>
    <property type="evidence" value="ECO:0007669"/>
    <property type="project" value="InterPro"/>
</dbReference>
<dbReference type="CDD" id="cd04496">
    <property type="entry name" value="SSB_OBF"/>
    <property type="match status" value="1"/>
</dbReference>
<gene>
    <name evidence="4" type="ORF">HMPREF9238_00459</name>
</gene>
<keyword evidence="1 2" id="KW-0238">DNA-binding</keyword>
<dbReference type="InterPro" id="IPR000424">
    <property type="entry name" value="Primosome_PriB/ssb"/>
</dbReference>
<reference evidence="4 5" key="1">
    <citation type="submission" date="2013-05" db="EMBL/GenBank/DDBJ databases">
        <title>The Genome Sequence of Actinomyces europaeus ACS-120-V-COL10B.</title>
        <authorList>
            <consortium name="The Broad Institute Genomics Platform"/>
            <person name="Earl A."/>
            <person name="Ward D."/>
            <person name="Feldgarden M."/>
            <person name="Gevers D."/>
            <person name="Saerens B."/>
            <person name="Vaneechoutte M."/>
            <person name="Walker B."/>
            <person name="Young S."/>
            <person name="Zeng Q."/>
            <person name="Gargeya S."/>
            <person name="Fitzgerald M."/>
            <person name="Haas B."/>
            <person name="Abouelleil A."/>
            <person name="Allen A.W."/>
            <person name="Alvarado L."/>
            <person name="Arachchi H.M."/>
            <person name="Berlin A.M."/>
            <person name="Chapman S.B."/>
            <person name="Gainer-Dewar J."/>
            <person name="Goldberg J."/>
            <person name="Griggs A."/>
            <person name="Gujja S."/>
            <person name="Hansen M."/>
            <person name="Howarth C."/>
            <person name="Imamovic A."/>
            <person name="Ireland A."/>
            <person name="Larimer J."/>
            <person name="McCowan C."/>
            <person name="Murphy C."/>
            <person name="Pearson M."/>
            <person name="Poon T.W."/>
            <person name="Priest M."/>
            <person name="Roberts A."/>
            <person name="Saif S."/>
            <person name="Shea T."/>
            <person name="Sisk P."/>
            <person name="Sykes S."/>
            <person name="Wortman J."/>
            <person name="Nusbaum C."/>
            <person name="Birren B."/>
        </authorList>
    </citation>
    <scope>NUCLEOTIDE SEQUENCE [LARGE SCALE GENOMIC DNA]</scope>
    <source>
        <strain evidence="4 5">ACS-120-V-Col10b</strain>
    </source>
</reference>